<dbReference type="GO" id="GO:0005829">
    <property type="term" value="C:cytosol"/>
    <property type="evidence" value="ECO:0007669"/>
    <property type="project" value="TreeGrafter"/>
</dbReference>
<evidence type="ECO:0000313" key="4">
    <source>
        <dbReference type="Proteomes" id="UP000010420"/>
    </source>
</evidence>
<dbReference type="CDD" id="cd01743">
    <property type="entry name" value="GATase1_Anthranilate_Synthase"/>
    <property type="match status" value="1"/>
</dbReference>
<gene>
    <name evidence="3" type="ORF">HMPREF0216_02170</name>
</gene>
<dbReference type="PATRIC" id="fig|545697.3.peg.2132"/>
<protein>
    <submittedName>
        <fullName evidence="3">Para-aminobenzoate/anthranilate synthase glutamine amidotransferase component II</fullName>
    </submittedName>
</protein>
<evidence type="ECO:0000256" key="1">
    <source>
        <dbReference type="ARBA" id="ARBA00022962"/>
    </source>
</evidence>
<dbReference type="PROSITE" id="PS51273">
    <property type="entry name" value="GATASE_TYPE_1"/>
    <property type="match status" value="1"/>
</dbReference>
<dbReference type="InterPro" id="IPR029062">
    <property type="entry name" value="Class_I_gatase-like"/>
</dbReference>
<evidence type="ECO:0000259" key="2">
    <source>
        <dbReference type="Pfam" id="PF00117"/>
    </source>
</evidence>
<dbReference type="Gene3D" id="3.40.50.880">
    <property type="match status" value="1"/>
</dbReference>
<dbReference type="PRINTS" id="PR00096">
    <property type="entry name" value="GATASE"/>
</dbReference>
<keyword evidence="4" id="KW-1185">Reference proteome</keyword>
<accession>L1QDV2</accession>
<dbReference type="AlphaFoldDB" id="L1QDV2"/>
<dbReference type="SUPFAM" id="SSF52317">
    <property type="entry name" value="Class I glutamine amidotransferase-like"/>
    <property type="match status" value="1"/>
</dbReference>
<dbReference type="Proteomes" id="UP000010420">
    <property type="component" value="Unassembled WGS sequence"/>
</dbReference>
<reference evidence="3 4" key="1">
    <citation type="submission" date="2012-05" db="EMBL/GenBank/DDBJ databases">
        <authorList>
            <person name="Weinstock G."/>
            <person name="Sodergren E."/>
            <person name="Lobos E.A."/>
            <person name="Fulton L."/>
            <person name="Fulton R."/>
            <person name="Courtney L."/>
            <person name="Fronick C."/>
            <person name="O'Laughlin M."/>
            <person name="Godfrey J."/>
            <person name="Wilson R.M."/>
            <person name="Miner T."/>
            <person name="Farmer C."/>
            <person name="Delehaunty K."/>
            <person name="Cordes M."/>
            <person name="Minx P."/>
            <person name="Tomlinson C."/>
            <person name="Chen J."/>
            <person name="Wollam A."/>
            <person name="Pepin K.H."/>
            <person name="Bhonagiri V."/>
            <person name="Zhang X."/>
            <person name="Suruliraj S."/>
            <person name="Warren W."/>
            <person name="Mitreva M."/>
            <person name="Mardis E.R."/>
            <person name="Wilson R.K."/>
        </authorList>
    </citation>
    <scope>NUCLEOTIDE SEQUENCE [LARGE SCALE GENOMIC DNA]</scope>
    <source>
        <strain evidence="3 4">DSM 1785</strain>
    </source>
</reference>
<dbReference type="GO" id="GO:0004049">
    <property type="term" value="F:anthranilate synthase activity"/>
    <property type="evidence" value="ECO:0007669"/>
    <property type="project" value="TreeGrafter"/>
</dbReference>
<dbReference type="Pfam" id="PF00117">
    <property type="entry name" value="GATase"/>
    <property type="match status" value="1"/>
</dbReference>
<dbReference type="FunFam" id="3.40.50.880:FF:000003">
    <property type="entry name" value="Anthranilate synthase component II"/>
    <property type="match status" value="1"/>
</dbReference>
<organism evidence="3 4">
    <name type="scientific">Clostridium celatum DSM 1785</name>
    <dbReference type="NCBI Taxonomy" id="545697"/>
    <lineage>
        <taxon>Bacteria</taxon>
        <taxon>Bacillati</taxon>
        <taxon>Bacillota</taxon>
        <taxon>Clostridia</taxon>
        <taxon>Eubacteriales</taxon>
        <taxon>Clostridiaceae</taxon>
        <taxon>Clostridium</taxon>
    </lineage>
</organism>
<dbReference type="PRINTS" id="PR00097">
    <property type="entry name" value="ANTSNTHASEII"/>
</dbReference>
<dbReference type="GO" id="GO:0000162">
    <property type="term" value="P:L-tryptophan biosynthetic process"/>
    <property type="evidence" value="ECO:0007669"/>
    <property type="project" value="TreeGrafter"/>
</dbReference>
<feature type="domain" description="Glutamine amidotransferase" evidence="2">
    <location>
        <begin position="7"/>
        <end position="189"/>
    </location>
</feature>
<proteinExistence type="predicted"/>
<dbReference type="EMBL" id="AMEZ01000059">
    <property type="protein sequence ID" value="EKY26131.1"/>
    <property type="molecule type" value="Genomic_DNA"/>
</dbReference>
<dbReference type="InterPro" id="IPR017926">
    <property type="entry name" value="GATASE"/>
</dbReference>
<dbReference type="PANTHER" id="PTHR43418:SF4">
    <property type="entry name" value="MULTIFUNCTIONAL TRYPTOPHAN BIOSYNTHESIS PROTEIN"/>
    <property type="match status" value="1"/>
</dbReference>
<sequence>MEGKMLLMIDNYDSFVYNLVRYFEELGEEVIVYRNDKIEIEDIKKMNIDGIIISPGPKSPKEAGLSLEIIDNFKGKLPILGICLGHQCIGHYFGAEVIKGKEPVHGKIFYIEHDNKELFKEVKNPLRVTRYHSLIIDKESIPKELVITSETDDGIIMGVKHREYEIHGVQFHPEAEMTEEGHKILKNFIDITKNKMNS</sequence>
<dbReference type="PANTHER" id="PTHR43418">
    <property type="entry name" value="MULTIFUNCTIONAL TRYPTOPHAN BIOSYNTHESIS PROTEIN-RELATED"/>
    <property type="match status" value="1"/>
</dbReference>
<dbReference type="HOGENOM" id="CLU_014340_1_2_9"/>
<dbReference type="eggNOG" id="COG0512">
    <property type="taxonomic scope" value="Bacteria"/>
</dbReference>
<dbReference type="GO" id="GO:0016740">
    <property type="term" value="F:transferase activity"/>
    <property type="evidence" value="ECO:0007669"/>
    <property type="project" value="UniProtKB-KW"/>
</dbReference>
<name>L1QDV2_9CLOT</name>
<keyword evidence="1 3" id="KW-0315">Glutamine amidotransferase</keyword>
<dbReference type="PRINTS" id="PR00099">
    <property type="entry name" value="CPSGATASE"/>
</dbReference>
<dbReference type="NCBIfam" id="TIGR00566">
    <property type="entry name" value="trpG_papA"/>
    <property type="match status" value="1"/>
</dbReference>
<dbReference type="InterPro" id="IPR006221">
    <property type="entry name" value="TrpG/PapA_dom"/>
</dbReference>
<dbReference type="STRING" id="545697.HMPREF0216_02170"/>
<evidence type="ECO:0000313" key="3">
    <source>
        <dbReference type="EMBL" id="EKY26131.1"/>
    </source>
</evidence>
<comment type="caution">
    <text evidence="3">The sequence shown here is derived from an EMBL/GenBank/DDBJ whole genome shotgun (WGS) entry which is preliminary data.</text>
</comment>
<keyword evidence="3" id="KW-0808">Transferase</keyword>
<dbReference type="InterPro" id="IPR050472">
    <property type="entry name" value="Anth_synth/Amidotransfase"/>
</dbReference>